<dbReference type="InterPro" id="IPR001841">
    <property type="entry name" value="Znf_RING"/>
</dbReference>
<organism evidence="3 4">
    <name type="scientific">Phtheirospermum japonicum</name>
    <dbReference type="NCBI Taxonomy" id="374723"/>
    <lineage>
        <taxon>Eukaryota</taxon>
        <taxon>Viridiplantae</taxon>
        <taxon>Streptophyta</taxon>
        <taxon>Embryophyta</taxon>
        <taxon>Tracheophyta</taxon>
        <taxon>Spermatophyta</taxon>
        <taxon>Magnoliopsida</taxon>
        <taxon>eudicotyledons</taxon>
        <taxon>Gunneridae</taxon>
        <taxon>Pentapetalae</taxon>
        <taxon>asterids</taxon>
        <taxon>lamiids</taxon>
        <taxon>Lamiales</taxon>
        <taxon>Orobanchaceae</taxon>
        <taxon>Orobanchaceae incertae sedis</taxon>
        <taxon>Phtheirospermum</taxon>
    </lineage>
</organism>
<dbReference type="OrthoDB" id="687730at2759"/>
<dbReference type="InterPro" id="IPR051266">
    <property type="entry name" value="CLCR"/>
</dbReference>
<feature type="domain" description="RING-type" evidence="2">
    <location>
        <begin position="78"/>
        <end position="123"/>
    </location>
</feature>
<dbReference type="SUPFAM" id="SSF57850">
    <property type="entry name" value="RING/U-box"/>
    <property type="match status" value="1"/>
</dbReference>
<dbReference type="Proteomes" id="UP000653305">
    <property type="component" value="Unassembled WGS sequence"/>
</dbReference>
<proteinExistence type="predicted"/>
<reference evidence="3" key="1">
    <citation type="submission" date="2020-07" db="EMBL/GenBank/DDBJ databases">
        <title>Ethylene signaling mediates host invasion by parasitic plants.</title>
        <authorList>
            <person name="Yoshida S."/>
        </authorList>
    </citation>
    <scope>NUCLEOTIDE SEQUENCE</scope>
    <source>
        <strain evidence="3">Okayama</strain>
    </source>
</reference>
<dbReference type="EMBL" id="BMAC01001141">
    <property type="protein sequence ID" value="GFQ05994.1"/>
    <property type="molecule type" value="Genomic_DNA"/>
</dbReference>
<dbReference type="Gene3D" id="3.30.40.10">
    <property type="entry name" value="Zinc/RING finger domain, C3HC4 (zinc finger)"/>
    <property type="match status" value="1"/>
</dbReference>
<comment type="caution">
    <text evidence="3">The sequence shown here is derived from an EMBL/GenBank/DDBJ whole genome shotgun (WGS) entry which is preliminary data.</text>
</comment>
<dbReference type="Pfam" id="PF17123">
    <property type="entry name" value="zf-RING_11"/>
    <property type="match status" value="1"/>
</dbReference>
<keyword evidence="1" id="KW-0863">Zinc-finger</keyword>
<protein>
    <recommendedName>
        <fullName evidence="2">RING-type domain-containing protein</fullName>
    </recommendedName>
</protein>
<keyword evidence="1" id="KW-0862">Zinc</keyword>
<dbReference type="PROSITE" id="PS50089">
    <property type="entry name" value="ZF_RING_2"/>
    <property type="match status" value="1"/>
</dbReference>
<dbReference type="PANTHER" id="PTHR10579">
    <property type="entry name" value="CALCIUM-ACTIVATED CHLORIDE CHANNEL REGULATOR"/>
    <property type="match status" value="1"/>
</dbReference>
<dbReference type="GO" id="GO:0008270">
    <property type="term" value="F:zinc ion binding"/>
    <property type="evidence" value="ECO:0007669"/>
    <property type="project" value="UniProtKB-KW"/>
</dbReference>
<name>A0A830DDA3_9LAMI</name>
<keyword evidence="1" id="KW-0479">Metal-binding</keyword>
<evidence type="ECO:0000313" key="3">
    <source>
        <dbReference type="EMBL" id="GFQ05994.1"/>
    </source>
</evidence>
<evidence type="ECO:0000313" key="4">
    <source>
        <dbReference type="Proteomes" id="UP000653305"/>
    </source>
</evidence>
<sequence length="461" mass="50406">MGGGASGKLKKAAKKILTLQTCGGSLCLSQQQIHVSPVSRDSRNYSSSSSNQKSNIISSEIAEQGNSTTSPSSNKSLCAICLDPLNYNSGSKAIFTAQCSHAFHFACITSNVRHGGVTCPICRARWTQLPRNLNTPCPLHNTPDPALQMLDNSIAHSRVRQRSFFRSPQFEPDHTTTDQPRLSFSLLTHPSNGGAHYYYLRVKLAHQPATDLVLVVSPCGRAHSSLVMKQAMALVVSSLRPIDRLAIVTCPSPNAHACNLRHMTSHGKRAALKIINQILYTAGPQAEDPMGGLEKGVKALGDRAHGSPRSCILHLTNDPSRSYYNHRRLDSDAVPVTIHQFDLGACSGYVMREFEEFLARTLGGRAEDIQMRVGGRESNMVVRIGEMRGGEERNIRLCGGDVSGRVCVKYSYRDGRDGECVRTGDVVVGIEGEDKGDGIDSRNYCAGNWDYQDSFMARRWG</sequence>
<dbReference type="InterPro" id="IPR013083">
    <property type="entry name" value="Znf_RING/FYVE/PHD"/>
</dbReference>
<gene>
    <name evidence="3" type="ORF">PHJA_002743400</name>
</gene>
<keyword evidence="4" id="KW-1185">Reference proteome</keyword>
<evidence type="ECO:0000256" key="1">
    <source>
        <dbReference type="PROSITE-ProRule" id="PRU00175"/>
    </source>
</evidence>
<dbReference type="PANTHER" id="PTHR10579:SF47">
    <property type="entry name" value="OS09G0298500 PROTEIN"/>
    <property type="match status" value="1"/>
</dbReference>
<evidence type="ECO:0000259" key="2">
    <source>
        <dbReference type="PROSITE" id="PS50089"/>
    </source>
</evidence>
<dbReference type="AlphaFoldDB" id="A0A830DDA3"/>
<accession>A0A830DDA3</accession>
<dbReference type="SMART" id="SM00184">
    <property type="entry name" value="RING"/>
    <property type="match status" value="1"/>
</dbReference>